<organism evidence="2 3">
    <name type="scientific">Chitinophaga costaii</name>
    <dbReference type="NCBI Taxonomy" id="1335309"/>
    <lineage>
        <taxon>Bacteria</taxon>
        <taxon>Pseudomonadati</taxon>
        <taxon>Bacteroidota</taxon>
        <taxon>Chitinophagia</taxon>
        <taxon>Chitinophagales</taxon>
        <taxon>Chitinophagaceae</taxon>
        <taxon>Chitinophaga</taxon>
    </lineage>
</organism>
<evidence type="ECO:0000313" key="2">
    <source>
        <dbReference type="EMBL" id="SCC49180.1"/>
    </source>
</evidence>
<accession>A0A1C4EZZ9</accession>
<keyword evidence="1" id="KW-0472">Membrane</keyword>
<keyword evidence="1" id="KW-1133">Transmembrane helix</keyword>
<feature type="transmembrane region" description="Helical" evidence="1">
    <location>
        <begin position="394"/>
        <end position="420"/>
    </location>
</feature>
<feature type="transmembrane region" description="Helical" evidence="1">
    <location>
        <begin position="79"/>
        <end position="105"/>
    </location>
</feature>
<dbReference type="EMBL" id="FMAR01000010">
    <property type="protein sequence ID" value="SCC49180.1"/>
    <property type="molecule type" value="Genomic_DNA"/>
</dbReference>
<proteinExistence type="predicted"/>
<reference evidence="2 3" key="1">
    <citation type="submission" date="2016-08" db="EMBL/GenBank/DDBJ databases">
        <authorList>
            <person name="Seilhamer J.J."/>
        </authorList>
    </citation>
    <scope>NUCLEOTIDE SEQUENCE [LARGE SCALE GENOMIC DNA]</scope>
    <source>
        <strain evidence="2 3">A37T2</strain>
    </source>
</reference>
<protein>
    <recommendedName>
        <fullName evidence="4">Dolichyl-phosphate-mannose-protein mannosyltransferase</fullName>
    </recommendedName>
</protein>
<feature type="transmembrane region" description="Helical" evidence="1">
    <location>
        <begin position="432"/>
        <end position="453"/>
    </location>
</feature>
<evidence type="ECO:0000313" key="3">
    <source>
        <dbReference type="Proteomes" id="UP000242818"/>
    </source>
</evidence>
<feature type="transmembrane region" description="Helical" evidence="1">
    <location>
        <begin position="160"/>
        <end position="183"/>
    </location>
</feature>
<name>A0A1C4EZZ9_9BACT</name>
<dbReference type="STRING" id="1335309.GA0116948_110168"/>
<gene>
    <name evidence="2" type="ORF">GA0116948_110168</name>
</gene>
<feature type="transmembrane region" description="Helical" evidence="1">
    <location>
        <begin position="195"/>
        <end position="213"/>
    </location>
</feature>
<evidence type="ECO:0008006" key="4">
    <source>
        <dbReference type="Google" id="ProtNLM"/>
    </source>
</evidence>
<feature type="transmembrane region" description="Helical" evidence="1">
    <location>
        <begin position="12"/>
        <end position="31"/>
    </location>
</feature>
<feature type="transmembrane region" description="Helical" evidence="1">
    <location>
        <begin position="459"/>
        <end position="478"/>
    </location>
</feature>
<feature type="transmembrane region" description="Helical" evidence="1">
    <location>
        <begin position="112"/>
        <end position="145"/>
    </location>
</feature>
<sequence length="500" mass="58078">MLLFMQKVIKQVGRKYLTIALLAGIAQFFLFKKLYPFPDFISDSYSYIATNLYHMQVNLWPVGYSLFLNLIHHITPSHYFLVFCQFLILQGAFLYFFYTVLYLYALHRTNKILLFLFLFFNPAFFYLSNCVLSDAIFCALSIVLFSQYLWMYHKPTRRNLIIQAVIIGLAFTIRYTAIYYPIVSIGAMLLSGYRLPLKLIGMALPWFFILPFIKYTEQKTKELTGTAEFSVFGGWQLANNALYMYGHIVVDSARLPANLRDLDKAAKEYFSSTPPTEDDLTAIQGTYFIKKRDAILKPYMQSHSQFTGSAVSQFQAWGAVSPTYNQYGRYLITHYPVEFARYYLWLNTKNYFVPYLEKYSNYNLGQPTMADIAAEWFALDSPNVCKVPHTASQVWVFIFYPIVFMILNIYFTICLVDVLISGRLKQWRSFSITTLLLAAFFLLVNFGFSVFATPVVMRYQLVPMTILFFFSLYMTQFISNKPISASSQPAMRPVHPPLQQ</sequence>
<keyword evidence="1" id="KW-0812">Transmembrane</keyword>
<dbReference type="Proteomes" id="UP000242818">
    <property type="component" value="Unassembled WGS sequence"/>
</dbReference>
<keyword evidence="3" id="KW-1185">Reference proteome</keyword>
<dbReference type="AlphaFoldDB" id="A0A1C4EZZ9"/>
<evidence type="ECO:0000256" key="1">
    <source>
        <dbReference type="SAM" id="Phobius"/>
    </source>
</evidence>